<accession>A0A5B7K5F4</accession>
<name>A0A5B7K5F4_PORTR</name>
<dbReference type="EMBL" id="VSRR010128603">
    <property type="protein sequence ID" value="MPD01787.1"/>
    <property type="molecule type" value="Genomic_DNA"/>
</dbReference>
<organism evidence="1 2">
    <name type="scientific">Portunus trituberculatus</name>
    <name type="common">Swimming crab</name>
    <name type="synonym">Neptunus trituberculatus</name>
    <dbReference type="NCBI Taxonomy" id="210409"/>
    <lineage>
        <taxon>Eukaryota</taxon>
        <taxon>Metazoa</taxon>
        <taxon>Ecdysozoa</taxon>
        <taxon>Arthropoda</taxon>
        <taxon>Crustacea</taxon>
        <taxon>Multicrustacea</taxon>
        <taxon>Malacostraca</taxon>
        <taxon>Eumalacostraca</taxon>
        <taxon>Eucarida</taxon>
        <taxon>Decapoda</taxon>
        <taxon>Pleocyemata</taxon>
        <taxon>Brachyura</taxon>
        <taxon>Eubrachyura</taxon>
        <taxon>Portunoidea</taxon>
        <taxon>Portunidae</taxon>
        <taxon>Portuninae</taxon>
        <taxon>Portunus</taxon>
    </lineage>
</organism>
<sequence>MIWVISPQTLRLSSPGEPGRRWVGGGRCRLSPVLPLLCLTICCRDRTSHHDLQDTRALHHDLEDTCVLRGGLQDTRALR</sequence>
<evidence type="ECO:0000313" key="1">
    <source>
        <dbReference type="EMBL" id="MPD01787.1"/>
    </source>
</evidence>
<evidence type="ECO:0000313" key="2">
    <source>
        <dbReference type="Proteomes" id="UP000324222"/>
    </source>
</evidence>
<keyword evidence="2" id="KW-1185">Reference proteome</keyword>
<protein>
    <submittedName>
        <fullName evidence="1">Uncharacterized protein</fullName>
    </submittedName>
</protein>
<reference evidence="1 2" key="1">
    <citation type="submission" date="2019-05" db="EMBL/GenBank/DDBJ databases">
        <title>Another draft genome of Portunus trituberculatus and its Hox gene families provides insights of decapod evolution.</title>
        <authorList>
            <person name="Jeong J.-H."/>
            <person name="Song I."/>
            <person name="Kim S."/>
            <person name="Choi T."/>
            <person name="Kim D."/>
            <person name="Ryu S."/>
            <person name="Kim W."/>
        </authorList>
    </citation>
    <scope>NUCLEOTIDE SEQUENCE [LARGE SCALE GENOMIC DNA]</scope>
    <source>
        <tissue evidence="1">Muscle</tissue>
    </source>
</reference>
<dbReference type="AlphaFoldDB" id="A0A5B7K5F4"/>
<proteinExistence type="predicted"/>
<comment type="caution">
    <text evidence="1">The sequence shown here is derived from an EMBL/GenBank/DDBJ whole genome shotgun (WGS) entry which is preliminary data.</text>
</comment>
<gene>
    <name evidence="1" type="ORF">E2C01_097332</name>
</gene>
<dbReference type="Proteomes" id="UP000324222">
    <property type="component" value="Unassembled WGS sequence"/>
</dbReference>